<gene>
    <name evidence="2" type="ORF">FB471_0034</name>
</gene>
<evidence type="ECO:0000313" key="2">
    <source>
        <dbReference type="EMBL" id="TQJ00413.1"/>
    </source>
</evidence>
<dbReference type="EMBL" id="VFML01000001">
    <property type="protein sequence ID" value="TQJ00413.1"/>
    <property type="molecule type" value="Genomic_DNA"/>
</dbReference>
<keyword evidence="3" id="KW-1185">Reference proteome</keyword>
<organism evidence="2 3">
    <name type="scientific">Amycolatopsis cihanbeyliensis</name>
    <dbReference type="NCBI Taxonomy" id="1128664"/>
    <lineage>
        <taxon>Bacteria</taxon>
        <taxon>Bacillati</taxon>
        <taxon>Actinomycetota</taxon>
        <taxon>Actinomycetes</taxon>
        <taxon>Pseudonocardiales</taxon>
        <taxon>Pseudonocardiaceae</taxon>
        <taxon>Amycolatopsis</taxon>
    </lineage>
</organism>
<accession>A0A542DBI4</accession>
<evidence type="ECO:0000256" key="1">
    <source>
        <dbReference type="SAM" id="MobiDB-lite"/>
    </source>
</evidence>
<dbReference type="OrthoDB" id="3638081at2"/>
<dbReference type="AlphaFoldDB" id="A0A542DBI4"/>
<protein>
    <submittedName>
        <fullName evidence="2">Uncharacterized protein</fullName>
    </submittedName>
</protein>
<sequence>MSLAIWVWHRPDGMRYAIEPNDQGGYDTVVESGLEARLDREQWATLEDARSHFREALATSAERGEEGAEGALAELDRIGA</sequence>
<evidence type="ECO:0000313" key="3">
    <source>
        <dbReference type="Proteomes" id="UP000320876"/>
    </source>
</evidence>
<dbReference type="RefSeq" id="WP_141995346.1">
    <property type="nucleotide sequence ID" value="NZ_VFML01000001.1"/>
</dbReference>
<dbReference type="Proteomes" id="UP000320876">
    <property type="component" value="Unassembled WGS sequence"/>
</dbReference>
<feature type="region of interest" description="Disordered" evidence="1">
    <location>
        <begin position="59"/>
        <end position="80"/>
    </location>
</feature>
<reference evidence="2 3" key="1">
    <citation type="submission" date="2019-06" db="EMBL/GenBank/DDBJ databases">
        <title>Sequencing the genomes of 1000 actinobacteria strains.</title>
        <authorList>
            <person name="Klenk H.-P."/>
        </authorList>
    </citation>
    <scope>NUCLEOTIDE SEQUENCE [LARGE SCALE GENOMIC DNA]</scope>
    <source>
        <strain evidence="2 3">DSM 45679</strain>
    </source>
</reference>
<proteinExistence type="predicted"/>
<comment type="caution">
    <text evidence="2">The sequence shown here is derived from an EMBL/GenBank/DDBJ whole genome shotgun (WGS) entry which is preliminary data.</text>
</comment>
<name>A0A542DBI4_AMYCI</name>